<organism evidence="2 3">
    <name type="scientific">Nonomuraea polychroma</name>
    <dbReference type="NCBI Taxonomy" id="46176"/>
    <lineage>
        <taxon>Bacteria</taxon>
        <taxon>Bacillati</taxon>
        <taxon>Actinomycetota</taxon>
        <taxon>Actinomycetes</taxon>
        <taxon>Streptosporangiales</taxon>
        <taxon>Streptosporangiaceae</taxon>
        <taxon>Nonomuraea</taxon>
    </lineage>
</organism>
<dbReference type="EMBL" id="SAUN01000001">
    <property type="protein sequence ID" value="RVX41867.1"/>
    <property type="molecule type" value="Genomic_DNA"/>
</dbReference>
<evidence type="ECO:0000313" key="2">
    <source>
        <dbReference type="EMBL" id="RVX41867.1"/>
    </source>
</evidence>
<reference evidence="2 3" key="1">
    <citation type="submission" date="2019-01" db="EMBL/GenBank/DDBJ databases">
        <title>Sequencing the genomes of 1000 actinobacteria strains.</title>
        <authorList>
            <person name="Klenk H.-P."/>
        </authorList>
    </citation>
    <scope>NUCLEOTIDE SEQUENCE [LARGE SCALE GENOMIC DNA]</scope>
    <source>
        <strain evidence="2 3">DSM 43925</strain>
    </source>
</reference>
<name>A0A438M834_9ACTN</name>
<keyword evidence="3" id="KW-1185">Reference proteome</keyword>
<evidence type="ECO:0000313" key="3">
    <source>
        <dbReference type="Proteomes" id="UP000284824"/>
    </source>
</evidence>
<dbReference type="OrthoDB" id="1099523at2"/>
<dbReference type="AlphaFoldDB" id="A0A438M834"/>
<dbReference type="RefSeq" id="WP_127934044.1">
    <property type="nucleotide sequence ID" value="NZ_SAUN01000001.1"/>
</dbReference>
<evidence type="ECO:0000256" key="1">
    <source>
        <dbReference type="SAM" id="SignalP"/>
    </source>
</evidence>
<proteinExistence type="predicted"/>
<accession>A0A438M834</accession>
<comment type="caution">
    <text evidence="2">The sequence shown here is derived from an EMBL/GenBank/DDBJ whole genome shotgun (WGS) entry which is preliminary data.</text>
</comment>
<keyword evidence="1" id="KW-0732">Signal</keyword>
<dbReference type="Proteomes" id="UP000284824">
    <property type="component" value="Unassembled WGS sequence"/>
</dbReference>
<feature type="signal peptide" evidence="1">
    <location>
        <begin position="1"/>
        <end position="30"/>
    </location>
</feature>
<gene>
    <name evidence="2" type="ORF">EDD27_4449</name>
</gene>
<feature type="chain" id="PRO_5019226670" evidence="1">
    <location>
        <begin position="31"/>
        <end position="146"/>
    </location>
</feature>
<sequence>MNILKRVSMLTGAAVLALTGLLTPSTPAVADSSPISVCGGGRYHVIDSHKLSKNRVVYATIYLLYNGSTNCVITWKSGSHIGNSAKLYSFIARQSDKKQKSDLGRYDIYAGPRKLKAPGECIRWGGGYYPKRGERLWWFSSWEHCG</sequence>
<protein>
    <submittedName>
        <fullName evidence="2">Uncharacterized protein</fullName>
    </submittedName>
</protein>